<keyword evidence="1" id="KW-0732">Signal</keyword>
<sequence>MHNGFKIPAAAILAAAAGLTTYSAMAQEAGGITASATTGIGIISDDDGTRARGDLAFSLGSVTRTQGFELGISTGLEYPDADDEFELADPELRFSYRRTGKNAEFEAFASFLRQEIGTLVLDETPDSIELRNDTGYRNDTRLGARLTFGKEAPFGGDFGLGVRRVNYTDLTDDSLNDYVSRDSDLTLRFTVDPRLDLRLTARVEDTESEGTGTDRTTTTFGTGADLRISESLRASLDLNYVEIEESADGGPTSTDRGPTFALAILRDLPNGEARFDLSSILTDDGTRVEVRAGRSHELRLGEFDWSAGLSRGGDGDVDGLLQVGYGRESRNGSLEAGYQRSVNTSIFGEETLVDQVSVGYSYALSDVTNFQTGLAYRNYDYFTEGSESVRKLELDMSLTRQLTSDIDMVASFSHERSRTGDEDAESENTIYLGVQRALSWRP</sequence>
<dbReference type="AlphaFoldDB" id="A0A1G7DZP8"/>
<accession>A0A1G7DZP8</accession>
<dbReference type="Proteomes" id="UP000198994">
    <property type="component" value="Unassembled WGS sequence"/>
</dbReference>
<dbReference type="STRING" id="282683.SAMN04488105_10532"/>
<evidence type="ECO:0008006" key="4">
    <source>
        <dbReference type="Google" id="ProtNLM"/>
    </source>
</evidence>
<feature type="signal peptide" evidence="1">
    <location>
        <begin position="1"/>
        <end position="26"/>
    </location>
</feature>
<dbReference type="EMBL" id="FNAV01000005">
    <property type="protein sequence ID" value="SDE56914.1"/>
    <property type="molecule type" value="Genomic_DNA"/>
</dbReference>
<name>A0A1G7DZP8_9RHOB</name>
<evidence type="ECO:0000313" key="2">
    <source>
        <dbReference type="EMBL" id="SDE56914.1"/>
    </source>
</evidence>
<protein>
    <recommendedName>
        <fullName evidence="4">Beta-barrel porin 2</fullName>
    </recommendedName>
</protein>
<keyword evidence="3" id="KW-1185">Reference proteome</keyword>
<feature type="chain" id="PRO_5011500654" description="Beta-barrel porin 2" evidence="1">
    <location>
        <begin position="27"/>
        <end position="442"/>
    </location>
</feature>
<evidence type="ECO:0000313" key="3">
    <source>
        <dbReference type="Proteomes" id="UP000198994"/>
    </source>
</evidence>
<organism evidence="2 3">
    <name type="scientific">Salipiger thiooxidans</name>
    <dbReference type="NCBI Taxonomy" id="282683"/>
    <lineage>
        <taxon>Bacteria</taxon>
        <taxon>Pseudomonadati</taxon>
        <taxon>Pseudomonadota</taxon>
        <taxon>Alphaproteobacteria</taxon>
        <taxon>Rhodobacterales</taxon>
        <taxon>Roseobacteraceae</taxon>
        <taxon>Salipiger</taxon>
    </lineage>
</organism>
<evidence type="ECO:0000256" key="1">
    <source>
        <dbReference type="SAM" id="SignalP"/>
    </source>
</evidence>
<dbReference type="SUPFAM" id="SSF56935">
    <property type="entry name" value="Porins"/>
    <property type="match status" value="1"/>
</dbReference>
<gene>
    <name evidence="2" type="ORF">SAMN04488105_10532</name>
</gene>
<proteinExistence type="predicted"/>
<reference evidence="3" key="1">
    <citation type="submission" date="2016-10" db="EMBL/GenBank/DDBJ databases">
        <authorList>
            <person name="Varghese N."/>
            <person name="Submissions S."/>
        </authorList>
    </citation>
    <scope>NUCLEOTIDE SEQUENCE [LARGE SCALE GENOMIC DNA]</scope>
    <source>
        <strain evidence="3">DSM 10146</strain>
    </source>
</reference>